<evidence type="ECO:0000313" key="3">
    <source>
        <dbReference type="Proteomes" id="UP000006968"/>
    </source>
</evidence>
<dbReference type="EMBL" id="ALIE01000115">
    <property type="protein sequence ID" value="EJS43104.1"/>
    <property type="molecule type" value="Genomic_DNA"/>
</dbReference>
<dbReference type="FunFam" id="3.90.79.10:FF:000019">
    <property type="entry name" value="Thiamin pyrophosphokinase, putative"/>
    <property type="match status" value="1"/>
</dbReference>
<protein>
    <submittedName>
        <fullName evidence="2">YJR142W</fullName>
    </submittedName>
</protein>
<dbReference type="Gene3D" id="3.90.79.10">
    <property type="entry name" value="Nucleoside Triphosphate Pyrophosphohydrolase"/>
    <property type="match status" value="1"/>
</dbReference>
<dbReference type="HOGENOM" id="CLU_048013_0_1_1"/>
<evidence type="ECO:0000259" key="1">
    <source>
        <dbReference type="PROSITE" id="PS51462"/>
    </source>
</evidence>
<dbReference type="AlphaFoldDB" id="J8Q6A0"/>
<feature type="domain" description="Nudix hydrolase" evidence="1">
    <location>
        <begin position="155"/>
        <end position="307"/>
    </location>
</feature>
<gene>
    <name evidence="2" type="ORF">SU7_1904</name>
</gene>
<dbReference type="PROSITE" id="PS51462">
    <property type="entry name" value="NUDIX"/>
    <property type="match status" value="1"/>
</dbReference>
<keyword evidence="3" id="KW-1185">Reference proteome</keyword>
<dbReference type="OrthoDB" id="10261522at2759"/>
<dbReference type="CDD" id="cd03676">
    <property type="entry name" value="NUDIX_Tnr3_like"/>
    <property type="match status" value="1"/>
</dbReference>
<name>J8Q6A0_SACAR</name>
<dbReference type="GO" id="GO:0044715">
    <property type="term" value="F:8-oxo-dGDP phosphatase activity"/>
    <property type="evidence" value="ECO:0007669"/>
    <property type="project" value="UniProtKB-ARBA"/>
</dbReference>
<dbReference type="SUPFAM" id="SSF55811">
    <property type="entry name" value="Nudix"/>
    <property type="match status" value="1"/>
</dbReference>
<dbReference type="PANTHER" id="PTHR13622:SF8">
    <property type="entry name" value="THIAMIN PYROPHOSPHOKINASE 1"/>
    <property type="match status" value="1"/>
</dbReference>
<proteinExistence type="predicted"/>
<evidence type="ECO:0000313" key="2">
    <source>
        <dbReference type="EMBL" id="EJS43104.1"/>
    </source>
</evidence>
<dbReference type="InterPro" id="IPR031804">
    <property type="entry name" value="DUF4743"/>
</dbReference>
<dbReference type="Pfam" id="PF15916">
    <property type="entry name" value="DUF4743"/>
    <property type="match status" value="1"/>
</dbReference>
<reference evidence="2 3" key="1">
    <citation type="journal article" date="2013" name="BMC Genomics">
        <title>High quality de novo sequencing and assembly of the Saccharomyces arboricolus genome.</title>
        <authorList>
            <person name="Liti G."/>
            <person name="Nguyen Ba A.N."/>
            <person name="Blythe M."/>
            <person name="Mueller C.A."/>
            <person name="Bergstroem A."/>
            <person name="Cubillos F.A."/>
            <person name="Dafhnis-Calas F."/>
            <person name="Khoshraftar S."/>
            <person name="Malla S."/>
            <person name="Mehta N."/>
            <person name="Siow C.C."/>
            <person name="Warringer J."/>
            <person name="Moses A.M."/>
            <person name="Louis E.J."/>
            <person name="Nieduszynski C.A."/>
        </authorList>
    </citation>
    <scope>NUCLEOTIDE SEQUENCE [LARGE SCALE GENOMIC DNA]</scope>
    <source>
        <strain evidence="3">H-6 / AS 2.3317 / CBS 10644</strain>
    </source>
</reference>
<organism evidence="2 3">
    <name type="scientific">Saccharomyces arboricola (strain H-6 / AS 2.3317 / CBS 10644)</name>
    <name type="common">Yeast</name>
    <dbReference type="NCBI Taxonomy" id="1160507"/>
    <lineage>
        <taxon>Eukaryota</taxon>
        <taxon>Fungi</taxon>
        <taxon>Dikarya</taxon>
        <taxon>Ascomycota</taxon>
        <taxon>Saccharomycotina</taxon>
        <taxon>Saccharomycetes</taxon>
        <taxon>Saccharomycetales</taxon>
        <taxon>Saccharomycetaceae</taxon>
        <taxon>Saccharomyces</taxon>
    </lineage>
</organism>
<dbReference type="PANTHER" id="PTHR13622">
    <property type="entry name" value="THIAMIN PYROPHOSPHOKINASE"/>
    <property type="match status" value="1"/>
</dbReference>
<dbReference type="InterPro" id="IPR000086">
    <property type="entry name" value="NUDIX_hydrolase_dom"/>
</dbReference>
<comment type="caution">
    <text evidence="2">The sequence shown here is derived from an EMBL/GenBank/DDBJ whole genome shotgun (WGS) entry which is preliminary data.</text>
</comment>
<dbReference type="Proteomes" id="UP000006968">
    <property type="component" value="Chromosome X"/>
</dbReference>
<dbReference type="InterPro" id="IPR015797">
    <property type="entry name" value="NUDIX_hydrolase-like_dom_sf"/>
</dbReference>
<sequence>MKVEESANGLEVLVRTEEDDREGFSFLEIMDRVDPLQEDFENHDNFKREVYYMCTHNGIRIGYVLGFAINEMKTVCKDIFEETFRLDEVSHELRFKSEDFEHRNNLVDQLARKMYIESSMNGVKGWRDEKYAIWVNRNPYVLIERAMAGVLGIVTYGVHINGYVLSPESKKIQFWIPRRSKTKQTWPLMLDNIIAGGIGYPCGIYETVLKESIEEANLEKSIIEENIKAAGVVSYLYFTGDILTTKFDKESDFIVGEVEYVYDLKLGKDIIPKPNDGEVESFSLLSLQETIDALKKKKFKPNCAVVTVDFLIRHGYITPENEPNYLELMVRMHRRLPFPTLN</sequence>
<accession>J8Q6A0</accession>